<feature type="compositionally biased region" description="Low complexity" evidence="1">
    <location>
        <begin position="103"/>
        <end position="118"/>
    </location>
</feature>
<feature type="compositionally biased region" description="Pro residues" evidence="1">
    <location>
        <begin position="127"/>
        <end position="136"/>
    </location>
</feature>
<evidence type="ECO:0000313" key="3">
    <source>
        <dbReference type="Proteomes" id="UP000054007"/>
    </source>
</evidence>
<feature type="region of interest" description="Disordered" evidence="1">
    <location>
        <begin position="310"/>
        <end position="427"/>
    </location>
</feature>
<dbReference type="EMBL" id="KN880460">
    <property type="protein sequence ID" value="KIY70967.1"/>
    <property type="molecule type" value="Genomic_DNA"/>
</dbReference>
<feature type="compositionally biased region" description="Polar residues" evidence="1">
    <location>
        <begin position="686"/>
        <end position="696"/>
    </location>
</feature>
<feature type="compositionally biased region" description="Polar residues" evidence="1">
    <location>
        <begin position="1"/>
        <end position="21"/>
    </location>
</feature>
<protein>
    <submittedName>
        <fullName evidence="2">Uncharacterized protein</fullName>
    </submittedName>
</protein>
<reference evidence="2 3" key="1">
    <citation type="journal article" date="2015" name="Fungal Genet. Biol.">
        <title>Evolution of novel wood decay mechanisms in Agaricales revealed by the genome sequences of Fistulina hepatica and Cylindrobasidium torrendii.</title>
        <authorList>
            <person name="Floudas D."/>
            <person name="Held B.W."/>
            <person name="Riley R."/>
            <person name="Nagy L.G."/>
            <person name="Koehler G."/>
            <person name="Ransdell A.S."/>
            <person name="Younus H."/>
            <person name="Chow J."/>
            <person name="Chiniquy J."/>
            <person name="Lipzen A."/>
            <person name="Tritt A."/>
            <person name="Sun H."/>
            <person name="Haridas S."/>
            <person name="LaButti K."/>
            <person name="Ohm R.A."/>
            <person name="Kues U."/>
            <person name="Blanchette R.A."/>
            <person name="Grigoriev I.V."/>
            <person name="Minto R.E."/>
            <person name="Hibbett D.S."/>
        </authorList>
    </citation>
    <scope>NUCLEOTIDE SEQUENCE [LARGE SCALE GENOMIC DNA]</scope>
    <source>
        <strain evidence="2 3">FP15055 ss-10</strain>
    </source>
</reference>
<feature type="region of interest" description="Disordered" evidence="1">
    <location>
        <begin position="103"/>
        <end position="136"/>
    </location>
</feature>
<organism evidence="2 3">
    <name type="scientific">Cylindrobasidium torrendii FP15055 ss-10</name>
    <dbReference type="NCBI Taxonomy" id="1314674"/>
    <lineage>
        <taxon>Eukaryota</taxon>
        <taxon>Fungi</taxon>
        <taxon>Dikarya</taxon>
        <taxon>Basidiomycota</taxon>
        <taxon>Agaricomycotina</taxon>
        <taxon>Agaricomycetes</taxon>
        <taxon>Agaricomycetidae</taxon>
        <taxon>Agaricales</taxon>
        <taxon>Marasmiineae</taxon>
        <taxon>Physalacriaceae</taxon>
        <taxon>Cylindrobasidium</taxon>
    </lineage>
</organism>
<sequence>MLPSTGNSTEPTTRSKFWNQRQKSRKVLGRTFSEGRFQLKARSHVSSLTRPSKHGRSATLRSSPWRLRDARTRPIKPNLQTGPSLSTNSPIGGQLAAAQARHAATRPPFTPRRMTPAPQRRRIWEPSPSPSKRPLPYCKPEPVLAVHTQVDVPSQNRGDPSIACSNVVCRHEAQDMSKQRKRMFAVFAQQLEETIPDAFEEKGVKQDEHSICCALQEVSQRYKRTHSELERVTEQLMVTEAKATALEQYHNARKFEERVFGERANKRRRTGQGAQPVRETGIQWETKYRALREDKARLEFECAKLRQEVLNPKRTHETQTATPHDGGGVGASSDPPAGTAHHPSPSSYPSPVSEVANNSSTRARNTSTLPSHFSGKSASEQPQTLRQTIIETPPQRIQPTTFKSAQLNTTNWSSEPTPKVEEETTSNEYTPPMSFAAPSQHQLPGTTSNAHFGLSSDHPSIRNAHQVAQNDVQPLQASVGNNIDMGFLFPAATGQPDVLPMRSPDYMMSQDAPTVFDYSGMNASVQPLNIPDQYSAYAVQGDAFYAPSTLSQYHSQQPTPSAAFMPNSMMSNYQPSSLGQPGFSQQAPYYGVQPQSAQAFPSFGSTLSSFGENPSLQTSVMSFGGYNGVSHNGGAQGVAAFSGWPTNPEQRNAFGYASANAGPSFTMGDAQMDAQDQTEQQRKNQTEQTRNMNSHVQPGPTFVPSPTEAPPVAHASSRRGRGGSKPPRTTLREHRNFKASVDRAASRPDKGKSPG</sequence>
<dbReference type="Proteomes" id="UP000054007">
    <property type="component" value="Unassembled WGS sequence"/>
</dbReference>
<feature type="compositionally biased region" description="Polar residues" evidence="1">
    <location>
        <begin position="78"/>
        <end position="91"/>
    </location>
</feature>
<accession>A0A0D7BKG8</accession>
<proteinExistence type="predicted"/>
<feature type="region of interest" description="Disordered" evidence="1">
    <location>
        <begin position="652"/>
        <end position="755"/>
    </location>
</feature>
<dbReference type="AlphaFoldDB" id="A0A0D7BKG8"/>
<feature type="compositionally biased region" description="Basic and acidic residues" evidence="1">
    <location>
        <begin position="730"/>
        <end position="755"/>
    </location>
</feature>
<name>A0A0D7BKG8_9AGAR</name>
<feature type="compositionally biased region" description="Low complexity" evidence="1">
    <location>
        <begin position="343"/>
        <end position="353"/>
    </location>
</feature>
<gene>
    <name evidence="2" type="ORF">CYLTODRAFT_156684</name>
</gene>
<keyword evidence="3" id="KW-1185">Reference proteome</keyword>
<feature type="region of interest" description="Disordered" evidence="1">
    <location>
        <begin position="1"/>
        <end position="91"/>
    </location>
</feature>
<evidence type="ECO:0000313" key="2">
    <source>
        <dbReference type="EMBL" id="KIY70967.1"/>
    </source>
</evidence>
<evidence type="ECO:0000256" key="1">
    <source>
        <dbReference type="SAM" id="MobiDB-lite"/>
    </source>
</evidence>
<feature type="compositionally biased region" description="Polar residues" evidence="1">
    <location>
        <begin position="355"/>
        <end position="416"/>
    </location>
</feature>